<organism evidence="4 5">
    <name type="scientific">Thraustotheca clavata</name>
    <dbReference type="NCBI Taxonomy" id="74557"/>
    <lineage>
        <taxon>Eukaryota</taxon>
        <taxon>Sar</taxon>
        <taxon>Stramenopiles</taxon>
        <taxon>Oomycota</taxon>
        <taxon>Saprolegniomycetes</taxon>
        <taxon>Saprolegniales</taxon>
        <taxon>Achlyaceae</taxon>
        <taxon>Thraustotheca</taxon>
    </lineage>
</organism>
<dbReference type="PANTHER" id="PTHR24193:SF121">
    <property type="entry name" value="ADA2A-CONTAINING COMPLEX COMPONENT 3, ISOFORM D"/>
    <property type="match status" value="1"/>
</dbReference>
<reference evidence="4 5" key="1">
    <citation type="journal article" date="2014" name="Genome Biol. Evol.">
        <title>The secreted proteins of Achlya hypogyna and Thraustotheca clavata identify the ancestral oomycete secretome and reveal gene acquisitions by horizontal gene transfer.</title>
        <authorList>
            <person name="Misner I."/>
            <person name="Blouin N."/>
            <person name="Leonard G."/>
            <person name="Richards T.A."/>
            <person name="Lane C.E."/>
        </authorList>
    </citation>
    <scope>NUCLEOTIDE SEQUENCE [LARGE SCALE GENOMIC DNA]</scope>
    <source>
        <strain evidence="4 5">ATCC 34112</strain>
    </source>
</reference>
<evidence type="ECO:0000256" key="3">
    <source>
        <dbReference type="PROSITE-ProRule" id="PRU00023"/>
    </source>
</evidence>
<sequence length="86" mass="9281">MFMDGWTLLHIAAEKGRKDTVSLLLSNGAKIDQAMNVHDIETLGNGGTPLPIAASHGHTDIVLLFLSNKAKIDLVNNASDFKKHSD</sequence>
<dbReference type="AlphaFoldDB" id="A0A1W0AAH9"/>
<evidence type="ECO:0000256" key="1">
    <source>
        <dbReference type="ARBA" id="ARBA00022737"/>
    </source>
</evidence>
<dbReference type="Proteomes" id="UP000243217">
    <property type="component" value="Unassembled WGS sequence"/>
</dbReference>
<protein>
    <submittedName>
        <fullName evidence="4">Uncharacterized protein</fullName>
    </submittedName>
</protein>
<dbReference type="OrthoDB" id="194358at2759"/>
<dbReference type="InterPro" id="IPR036770">
    <property type="entry name" value="Ankyrin_rpt-contain_sf"/>
</dbReference>
<comment type="caution">
    <text evidence="4">The sequence shown here is derived from an EMBL/GenBank/DDBJ whole genome shotgun (WGS) entry which is preliminary data.</text>
</comment>
<dbReference type="PROSITE" id="PS50297">
    <property type="entry name" value="ANK_REP_REGION"/>
    <property type="match status" value="2"/>
</dbReference>
<evidence type="ECO:0000313" key="4">
    <source>
        <dbReference type="EMBL" id="OQS07208.1"/>
    </source>
</evidence>
<dbReference type="GO" id="GO:0045944">
    <property type="term" value="P:positive regulation of transcription by RNA polymerase II"/>
    <property type="evidence" value="ECO:0007669"/>
    <property type="project" value="TreeGrafter"/>
</dbReference>
<evidence type="ECO:0000313" key="5">
    <source>
        <dbReference type="Proteomes" id="UP000243217"/>
    </source>
</evidence>
<accession>A0A1W0AAH9</accession>
<dbReference type="SUPFAM" id="SSF48403">
    <property type="entry name" value="Ankyrin repeat"/>
    <property type="match status" value="1"/>
</dbReference>
<dbReference type="InterPro" id="IPR050663">
    <property type="entry name" value="Ankyrin-SOCS_Box"/>
</dbReference>
<keyword evidence="5" id="KW-1185">Reference proteome</keyword>
<dbReference type="Gene3D" id="1.25.40.20">
    <property type="entry name" value="Ankyrin repeat-containing domain"/>
    <property type="match status" value="1"/>
</dbReference>
<dbReference type="PANTHER" id="PTHR24193">
    <property type="entry name" value="ANKYRIN REPEAT PROTEIN"/>
    <property type="match status" value="1"/>
</dbReference>
<dbReference type="GO" id="GO:0005634">
    <property type="term" value="C:nucleus"/>
    <property type="evidence" value="ECO:0007669"/>
    <property type="project" value="TreeGrafter"/>
</dbReference>
<dbReference type="InterPro" id="IPR002110">
    <property type="entry name" value="Ankyrin_rpt"/>
</dbReference>
<dbReference type="PROSITE" id="PS50088">
    <property type="entry name" value="ANK_REPEAT"/>
    <property type="match status" value="2"/>
</dbReference>
<gene>
    <name evidence="4" type="ORF">THRCLA_20199</name>
</gene>
<keyword evidence="2 3" id="KW-0040">ANK repeat</keyword>
<dbReference type="EMBL" id="JNBS01000265">
    <property type="protein sequence ID" value="OQS07208.1"/>
    <property type="molecule type" value="Genomic_DNA"/>
</dbReference>
<feature type="repeat" description="ANK" evidence="3">
    <location>
        <begin position="45"/>
        <end position="77"/>
    </location>
</feature>
<evidence type="ECO:0000256" key="2">
    <source>
        <dbReference type="ARBA" id="ARBA00023043"/>
    </source>
</evidence>
<name>A0A1W0AAH9_9STRA</name>
<keyword evidence="1" id="KW-0677">Repeat</keyword>
<dbReference type="GO" id="GO:0000976">
    <property type="term" value="F:transcription cis-regulatory region binding"/>
    <property type="evidence" value="ECO:0007669"/>
    <property type="project" value="TreeGrafter"/>
</dbReference>
<dbReference type="SMART" id="SM00248">
    <property type="entry name" value="ANK"/>
    <property type="match status" value="2"/>
</dbReference>
<dbReference type="Pfam" id="PF12796">
    <property type="entry name" value="Ank_2"/>
    <property type="match status" value="1"/>
</dbReference>
<dbReference type="STRING" id="74557.A0A1W0AAH9"/>
<feature type="repeat" description="ANK" evidence="3">
    <location>
        <begin position="4"/>
        <end position="36"/>
    </location>
</feature>
<proteinExistence type="predicted"/>